<feature type="compositionally biased region" description="Basic and acidic residues" evidence="1">
    <location>
        <begin position="188"/>
        <end position="214"/>
    </location>
</feature>
<accession>A0ABQ8YG98</accession>
<feature type="compositionally biased region" description="Acidic residues" evidence="1">
    <location>
        <begin position="159"/>
        <end position="187"/>
    </location>
</feature>
<dbReference type="PANTHER" id="PTHR21357:SF4">
    <property type="entry name" value="FAM172 FAMILY PROTEIN HOMOLOG CG10038"/>
    <property type="match status" value="1"/>
</dbReference>
<evidence type="ECO:0000313" key="3">
    <source>
        <dbReference type="EMBL" id="KAJ6243583.1"/>
    </source>
</evidence>
<dbReference type="EMBL" id="JAOAOG010000168">
    <property type="protein sequence ID" value="KAJ6243583.1"/>
    <property type="molecule type" value="Genomic_DNA"/>
</dbReference>
<name>A0ABQ8YG98_9EUKA</name>
<dbReference type="Proteomes" id="UP001150062">
    <property type="component" value="Unassembled WGS sequence"/>
</dbReference>
<organism evidence="3 4">
    <name type="scientific">Anaeramoeba flamelloides</name>
    <dbReference type="NCBI Taxonomy" id="1746091"/>
    <lineage>
        <taxon>Eukaryota</taxon>
        <taxon>Metamonada</taxon>
        <taxon>Anaeramoebidae</taxon>
        <taxon>Anaeramoeba</taxon>
    </lineage>
</organism>
<dbReference type="PANTHER" id="PTHR21357">
    <property type="entry name" value="FAM172 FAMILY PROTEIN HOMOLOG CG10038"/>
    <property type="match status" value="1"/>
</dbReference>
<evidence type="ECO:0000256" key="1">
    <source>
        <dbReference type="SAM" id="MobiDB-lite"/>
    </source>
</evidence>
<reference evidence="3" key="1">
    <citation type="submission" date="2022-08" db="EMBL/GenBank/DDBJ databases">
        <title>Novel sulfate-reducing endosymbionts in the free-living metamonad Anaeramoeba.</title>
        <authorList>
            <person name="Jerlstrom-Hultqvist J."/>
            <person name="Cepicka I."/>
            <person name="Gallot-Lavallee L."/>
            <person name="Salas-Leiva D."/>
            <person name="Curtis B.A."/>
            <person name="Zahonova K."/>
            <person name="Pipaliya S."/>
            <person name="Dacks J."/>
            <person name="Roger A.J."/>
        </authorList>
    </citation>
    <scope>NUCLEOTIDE SEQUENCE</scope>
    <source>
        <strain evidence="3">Schooner1</strain>
    </source>
</reference>
<evidence type="ECO:0000259" key="2">
    <source>
        <dbReference type="Pfam" id="PF22749"/>
    </source>
</evidence>
<feature type="domain" description="Arb2" evidence="2">
    <location>
        <begin position="376"/>
        <end position="474"/>
    </location>
</feature>
<sequence>MSSPKEILKEFGYFFNEDLNLRTNDDEDFKFEGQEHYDKLGDLVLDTIQELMVTKYGLQELWLPLENNEEMKKINGVGQVNIFVTPNWKNCKKLLLLICGSGAVRAGQWARSLCINNSLYDGTVFKYLEQAKENDYGVIVLNPNHTSSRTTIIKNDIIKEEEEEEEKEKKEEEEEKKEEEEKEEEKEEREKGEEEKEKEKEREEEKKEEDNDELSKKRIKKVKTTIVENIEKKITGQKLVNWILRKNENLTLLEMIEGIVFGSLEASESYKTFNKACKFFIMKMKSFYLDVDLSQTHQELFLQDLIQFLAFHSDAAENIQQILHLMNICNVLNMYTIYKWYDQNKEGEIQKKCQKWISKIKKQNQDPKPNQNHSDSYYGFLKVEKLYTPELHVDYIWEKFVMKSQAEKVYIVAHSYGGVSTINLLTSRETEVMERVEKIAFTDSVHWFNGQMYSKEVNNWLYKHGRNWVTSISPLDTLVYKKREGTVCVSAGHTKHEWTSPSARTAIFDFFAQEK</sequence>
<feature type="domain" description="Arb2" evidence="2">
    <location>
        <begin position="8"/>
        <end position="162"/>
    </location>
</feature>
<dbReference type="InterPro" id="IPR053858">
    <property type="entry name" value="Arb2_dom"/>
</dbReference>
<keyword evidence="4" id="KW-1185">Reference proteome</keyword>
<dbReference type="Pfam" id="PF22749">
    <property type="entry name" value="Arb2"/>
    <property type="match status" value="2"/>
</dbReference>
<feature type="region of interest" description="Disordered" evidence="1">
    <location>
        <begin position="152"/>
        <end position="214"/>
    </location>
</feature>
<protein>
    <recommendedName>
        <fullName evidence="2">Arb2 domain-containing protein</fullName>
    </recommendedName>
</protein>
<proteinExistence type="predicted"/>
<dbReference type="InterPro" id="IPR048263">
    <property type="entry name" value="Arb2"/>
</dbReference>
<gene>
    <name evidence="3" type="ORF">M0813_22021</name>
</gene>
<comment type="caution">
    <text evidence="3">The sequence shown here is derived from an EMBL/GenBank/DDBJ whole genome shotgun (WGS) entry which is preliminary data.</text>
</comment>
<evidence type="ECO:0000313" key="4">
    <source>
        <dbReference type="Proteomes" id="UP001150062"/>
    </source>
</evidence>